<dbReference type="Proteomes" id="UP000026962">
    <property type="component" value="Chromosome 9"/>
</dbReference>
<reference evidence="2" key="2">
    <citation type="submission" date="2018-05" db="EMBL/GenBank/DDBJ databases">
        <title>OpunRS2 (Oryza punctata Reference Sequence Version 2).</title>
        <authorList>
            <person name="Zhang J."/>
            <person name="Kudrna D."/>
            <person name="Lee S."/>
            <person name="Talag J."/>
            <person name="Welchert J."/>
            <person name="Wing R.A."/>
        </authorList>
    </citation>
    <scope>NUCLEOTIDE SEQUENCE [LARGE SCALE GENOMIC DNA]</scope>
</reference>
<reference evidence="2" key="1">
    <citation type="submission" date="2015-04" db="UniProtKB">
        <authorList>
            <consortium name="EnsemblPlants"/>
        </authorList>
    </citation>
    <scope>IDENTIFICATION</scope>
</reference>
<dbReference type="Gramene" id="OPUNC09G13720.1">
    <property type="protein sequence ID" value="OPUNC09G13720.1"/>
    <property type="gene ID" value="OPUNC09G13720"/>
</dbReference>
<dbReference type="AlphaFoldDB" id="A0A0E0M2Z2"/>
<proteinExistence type="predicted"/>
<organism evidence="2">
    <name type="scientific">Oryza punctata</name>
    <name type="common">Red rice</name>
    <dbReference type="NCBI Taxonomy" id="4537"/>
    <lineage>
        <taxon>Eukaryota</taxon>
        <taxon>Viridiplantae</taxon>
        <taxon>Streptophyta</taxon>
        <taxon>Embryophyta</taxon>
        <taxon>Tracheophyta</taxon>
        <taxon>Spermatophyta</taxon>
        <taxon>Magnoliopsida</taxon>
        <taxon>Liliopsida</taxon>
        <taxon>Poales</taxon>
        <taxon>Poaceae</taxon>
        <taxon>BOP clade</taxon>
        <taxon>Oryzoideae</taxon>
        <taxon>Oryzeae</taxon>
        <taxon>Oryzinae</taxon>
        <taxon>Oryza</taxon>
    </lineage>
</organism>
<feature type="region of interest" description="Disordered" evidence="1">
    <location>
        <begin position="1"/>
        <end position="38"/>
    </location>
</feature>
<evidence type="ECO:0000313" key="3">
    <source>
        <dbReference type="Proteomes" id="UP000026962"/>
    </source>
</evidence>
<name>A0A0E0M2Z2_ORYPU</name>
<evidence type="ECO:0000313" key="2">
    <source>
        <dbReference type="EnsemblPlants" id="OPUNC09G13720.1"/>
    </source>
</evidence>
<dbReference type="HOGENOM" id="CLU_2065326_0_0_1"/>
<keyword evidence="3" id="KW-1185">Reference proteome</keyword>
<accession>A0A0E0M2Z2</accession>
<feature type="compositionally biased region" description="Pro residues" evidence="1">
    <location>
        <begin position="22"/>
        <end position="31"/>
    </location>
</feature>
<sequence>MASPADDAFPALPPIRTALSTPSPPPPPPPVEVEVSASPSPPRVLLAAAGKRKSSSVVFINVPRDLSAVFRSLPPKKRIRACSSVPIASSYDLVDFYFSNMTLSLEEQKEKGLVQDRDR</sequence>
<evidence type="ECO:0000256" key="1">
    <source>
        <dbReference type="SAM" id="MobiDB-lite"/>
    </source>
</evidence>
<protein>
    <submittedName>
        <fullName evidence="2">Uncharacterized protein</fullName>
    </submittedName>
</protein>
<dbReference type="EnsemblPlants" id="OPUNC09G13720.1">
    <property type="protein sequence ID" value="OPUNC09G13720.1"/>
    <property type="gene ID" value="OPUNC09G13720"/>
</dbReference>